<dbReference type="Pfam" id="PF00155">
    <property type="entry name" value="Aminotran_1_2"/>
    <property type="match status" value="1"/>
</dbReference>
<dbReference type="SUPFAM" id="SSF53383">
    <property type="entry name" value="PLP-dependent transferases"/>
    <property type="match status" value="1"/>
</dbReference>
<dbReference type="InterPro" id="IPR015422">
    <property type="entry name" value="PyrdxlP-dep_Trfase_small"/>
</dbReference>
<dbReference type="Pfam" id="PF12804">
    <property type="entry name" value="NTP_transf_3"/>
    <property type="match status" value="1"/>
</dbReference>
<dbReference type="PANTHER" id="PTHR42885">
    <property type="entry name" value="HISTIDINOL-PHOSPHATE AMINOTRANSFERASE-RELATED"/>
    <property type="match status" value="1"/>
</dbReference>
<dbReference type="EMBL" id="VSSQ01004512">
    <property type="protein sequence ID" value="MPM25503.1"/>
    <property type="molecule type" value="Genomic_DNA"/>
</dbReference>
<dbReference type="PANTHER" id="PTHR42885:SF1">
    <property type="entry name" value="THREONINE-PHOSPHATE DECARBOXYLASE"/>
    <property type="match status" value="1"/>
</dbReference>
<feature type="domain" description="Aminotransferase class I/classII large" evidence="3">
    <location>
        <begin position="313"/>
        <end position="599"/>
    </location>
</feature>
<name>A0A644YG71_9ZZZZ</name>
<dbReference type="EC" id="2.6.1.9" evidence="5"/>
<dbReference type="Gene3D" id="3.40.640.10">
    <property type="entry name" value="Type I PLP-dependent aspartate aminotransferase-like (Major domain)"/>
    <property type="match status" value="1"/>
</dbReference>
<dbReference type="PROSITE" id="PS00105">
    <property type="entry name" value="AA_TRANSFER_CLASS_1"/>
    <property type="match status" value="1"/>
</dbReference>
<evidence type="ECO:0000256" key="1">
    <source>
        <dbReference type="ARBA" id="ARBA00001933"/>
    </source>
</evidence>
<dbReference type="InterPro" id="IPR004839">
    <property type="entry name" value="Aminotransferase_I/II_large"/>
</dbReference>
<comment type="caution">
    <text evidence="5">The sequence shown here is derived from an EMBL/GenBank/DDBJ whole genome shotgun (WGS) entry which is preliminary data.</text>
</comment>
<dbReference type="Gene3D" id="3.90.550.10">
    <property type="entry name" value="Spore Coat Polysaccharide Biosynthesis Protein SpsA, Chain A"/>
    <property type="match status" value="1"/>
</dbReference>
<reference evidence="5" key="1">
    <citation type="submission" date="2019-08" db="EMBL/GenBank/DDBJ databases">
        <authorList>
            <person name="Kucharzyk K."/>
            <person name="Murdoch R.W."/>
            <person name="Higgins S."/>
            <person name="Loffler F."/>
        </authorList>
    </citation>
    <scope>NUCLEOTIDE SEQUENCE</scope>
</reference>
<dbReference type="GO" id="GO:0030170">
    <property type="term" value="F:pyridoxal phosphate binding"/>
    <property type="evidence" value="ECO:0007669"/>
    <property type="project" value="InterPro"/>
</dbReference>
<dbReference type="InterPro" id="IPR025877">
    <property type="entry name" value="MobA-like_NTP_Trfase"/>
</dbReference>
<proteinExistence type="predicted"/>
<dbReference type="InterPro" id="IPR004838">
    <property type="entry name" value="NHTrfase_class1_PyrdxlP-BS"/>
</dbReference>
<dbReference type="InterPro" id="IPR015421">
    <property type="entry name" value="PyrdxlP-dep_Trfase_major"/>
</dbReference>
<feature type="domain" description="MobA-like NTP transferase" evidence="4">
    <location>
        <begin position="3"/>
        <end position="135"/>
    </location>
</feature>
<keyword evidence="2" id="KW-0663">Pyridoxal phosphate</keyword>
<comment type="cofactor">
    <cofactor evidence="1">
        <name>pyridoxal 5'-phosphate</name>
        <dbReference type="ChEBI" id="CHEBI:597326"/>
    </cofactor>
</comment>
<accession>A0A644YG71</accession>
<evidence type="ECO:0000256" key="2">
    <source>
        <dbReference type="ARBA" id="ARBA00022898"/>
    </source>
</evidence>
<dbReference type="GO" id="GO:0016779">
    <property type="term" value="F:nucleotidyltransferase activity"/>
    <property type="evidence" value="ECO:0007669"/>
    <property type="project" value="UniProtKB-ARBA"/>
</dbReference>
<dbReference type="InterPro" id="IPR029044">
    <property type="entry name" value="Nucleotide-diphossugar_trans"/>
</dbReference>
<evidence type="ECO:0000313" key="5">
    <source>
        <dbReference type="EMBL" id="MPM25503.1"/>
    </source>
</evidence>
<dbReference type="AlphaFoldDB" id="A0A644YG71"/>
<dbReference type="CDD" id="cd02523">
    <property type="entry name" value="PC_cytidylyltransferase"/>
    <property type="match status" value="1"/>
</dbReference>
<organism evidence="5">
    <name type="scientific">bioreactor metagenome</name>
    <dbReference type="NCBI Taxonomy" id="1076179"/>
    <lineage>
        <taxon>unclassified sequences</taxon>
        <taxon>metagenomes</taxon>
        <taxon>ecological metagenomes</taxon>
    </lineage>
</organism>
<gene>
    <name evidence="5" type="primary">hisC_35</name>
    <name evidence="5" type="ORF">SDC9_71998</name>
</gene>
<dbReference type="SUPFAM" id="SSF53448">
    <property type="entry name" value="Nucleotide-diphospho-sugar transferases"/>
    <property type="match status" value="1"/>
</dbReference>
<sequence length="603" mass="69402">MQAIILAAGMGKRLGELTTNNTKCMVEVNGVALIDRILTQLSHFNLSRVVLVVGYERENLMKHVGSKYNGLPIVYVVNPIYNKTNNIYSLFLAKDYLLAEDSILIESDLIIEESILNRVIEHESSTLAVVARHENWMDGTVVTLDTNDDIINIIPPKAFNFKDKSDYYKTVNIFKFSSDFSAQYYVPFLSAYCQAIGHNEYYEQVLRVITMIDQFKFKALVLNQEKWYEIDDAQDLDIAETIFSSKGKKLEKYMGKYGGYWRYPRLTDFCYLVNPYFPGNKMREELKSNFEALLESYPSGRTVNLQLASKCFHLNRKYLCVGNGAAELINLLMSHLSGKIGIIFPTFEEYANRLSKNDIVSYIPDNNSFTYSAGDIIQFYKDKDISSLLLVNPDNPSGNYIVHDELLELCTWAFNKNIRLIIDESFLDFAEDLSIVTLLDNKFLTQFPNLIVIKSISKSYGIPGLRLGLLASSDEHLTGEINKKLSIWNINSFAEYFMQIFNKYENEYYEACGKLKEERTRFFNELNEISFLRVIPSASNYFLCEVIEKYTSTEISLILLDEYNILIKDCKNKIGFNGKNFIRLAIRNKEDNQKLVKALSLLK</sequence>
<dbReference type="CDD" id="cd00609">
    <property type="entry name" value="AAT_like"/>
    <property type="match status" value="1"/>
</dbReference>
<evidence type="ECO:0000259" key="4">
    <source>
        <dbReference type="Pfam" id="PF12804"/>
    </source>
</evidence>
<keyword evidence="5" id="KW-0808">Transferase</keyword>
<dbReference type="GO" id="GO:0004400">
    <property type="term" value="F:histidinol-phosphate transaminase activity"/>
    <property type="evidence" value="ECO:0007669"/>
    <property type="project" value="UniProtKB-EC"/>
</dbReference>
<keyword evidence="5" id="KW-0032">Aminotransferase</keyword>
<protein>
    <submittedName>
        <fullName evidence="5">Histidinol-phosphate aminotransferase</fullName>
        <ecNumber evidence="5">2.6.1.9</ecNumber>
    </submittedName>
</protein>
<evidence type="ECO:0000259" key="3">
    <source>
        <dbReference type="Pfam" id="PF00155"/>
    </source>
</evidence>
<dbReference type="Gene3D" id="3.90.1150.10">
    <property type="entry name" value="Aspartate Aminotransferase, domain 1"/>
    <property type="match status" value="1"/>
</dbReference>
<dbReference type="InterPro" id="IPR015424">
    <property type="entry name" value="PyrdxlP-dep_Trfase"/>
</dbReference>